<gene>
    <name evidence="2" type="ORF">Asi03nite_59210</name>
</gene>
<proteinExistence type="predicted"/>
<organism evidence="2 3">
    <name type="scientific">Actinoplanes siamensis</name>
    <dbReference type="NCBI Taxonomy" id="1223317"/>
    <lineage>
        <taxon>Bacteria</taxon>
        <taxon>Bacillati</taxon>
        <taxon>Actinomycetota</taxon>
        <taxon>Actinomycetes</taxon>
        <taxon>Micromonosporales</taxon>
        <taxon>Micromonosporaceae</taxon>
        <taxon>Actinoplanes</taxon>
    </lineage>
</organism>
<evidence type="ECO:0000313" key="3">
    <source>
        <dbReference type="Proteomes" id="UP000629619"/>
    </source>
</evidence>
<accession>A0A919NC25</accession>
<comment type="caution">
    <text evidence="2">The sequence shown here is derived from an EMBL/GenBank/DDBJ whole genome shotgun (WGS) entry which is preliminary data.</text>
</comment>
<keyword evidence="3" id="KW-1185">Reference proteome</keyword>
<name>A0A919NC25_9ACTN</name>
<evidence type="ECO:0000259" key="1">
    <source>
        <dbReference type="Pfam" id="PF04149"/>
    </source>
</evidence>
<dbReference type="EMBL" id="BOMW01000062">
    <property type="protein sequence ID" value="GIF08383.1"/>
    <property type="molecule type" value="Genomic_DNA"/>
</dbReference>
<evidence type="ECO:0000313" key="2">
    <source>
        <dbReference type="EMBL" id="GIF08383.1"/>
    </source>
</evidence>
<dbReference type="InterPro" id="IPR007278">
    <property type="entry name" value="DUF397"/>
</dbReference>
<reference evidence="2" key="1">
    <citation type="submission" date="2021-01" db="EMBL/GenBank/DDBJ databases">
        <title>Whole genome shotgun sequence of Actinoplanes siamensis NBRC 109076.</title>
        <authorList>
            <person name="Komaki H."/>
            <person name="Tamura T."/>
        </authorList>
    </citation>
    <scope>NUCLEOTIDE SEQUENCE</scope>
    <source>
        <strain evidence="2">NBRC 109076</strain>
    </source>
</reference>
<dbReference type="AlphaFoldDB" id="A0A919NC25"/>
<dbReference type="Proteomes" id="UP000629619">
    <property type="component" value="Unassembled WGS sequence"/>
</dbReference>
<dbReference type="RefSeq" id="WP_203683745.1">
    <property type="nucleotide sequence ID" value="NZ_BOMW01000062.1"/>
</dbReference>
<protein>
    <recommendedName>
        <fullName evidence="1">DUF397 domain-containing protein</fullName>
    </recommendedName>
</protein>
<dbReference type="Pfam" id="PF04149">
    <property type="entry name" value="DUF397"/>
    <property type="match status" value="1"/>
</dbReference>
<feature type="domain" description="DUF397" evidence="1">
    <location>
        <begin position="22"/>
        <end position="74"/>
    </location>
</feature>
<sequence length="79" mass="8661">MIDIAALVENQQALTEKYQNTRFHKSSRSQGDSNCVTVGVADDGRVAVRDTKLGPNSPTLEFTASEWAAFKEGVLRGEF</sequence>